<dbReference type="PROSITE" id="PS50076">
    <property type="entry name" value="DNAJ_2"/>
    <property type="match status" value="1"/>
</dbReference>
<evidence type="ECO:0000259" key="11">
    <source>
        <dbReference type="PROSITE" id="PS50076"/>
    </source>
</evidence>
<evidence type="ECO:0000256" key="5">
    <source>
        <dbReference type="ARBA" id="ARBA00022927"/>
    </source>
</evidence>
<dbReference type="SMART" id="SM00271">
    <property type="entry name" value="DnaJ"/>
    <property type="match status" value="1"/>
</dbReference>
<feature type="domain" description="J" evidence="11">
    <location>
        <begin position="113"/>
        <end position="175"/>
    </location>
</feature>
<accession>A0ABQ9FFE1</accession>
<dbReference type="InterPro" id="IPR035892">
    <property type="entry name" value="C2_domain_sf"/>
</dbReference>
<dbReference type="CDD" id="cd06257">
    <property type="entry name" value="DnaJ"/>
    <property type="match status" value="1"/>
</dbReference>
<feature type="transmembrane region" description="Helical" evidence="10">
    <location>
        <begin position="200"/>
        <end position="223"/>
    </location>
</feature>
<feature type="compositionally biased region" description="Acidic residues" evidence="9">
    <location>
        <begin position="706"/>
        <end position="731"/>
    </location>
</feature>
<keyword evidence="3 10" id="KW-0812">Transmembrane</keyword>
<evidence type="ECO:0000256" key="1">
    <source>
        <dbReference type="ARBA" id="ARBA00004477"/>
    </source>
</evidence>
<dbReference type="PANTHER" id="PTHR24075">
    <property type="entry name" value="SEC63 DOMAIN-CONTAINING"/>
    <property type="match status" value="1"/>
</dbReference>
<feature type="compositionally biased region" description="Acidic residues" evidence="9">
    <location>
        <begin position="517"/>
        <end position="540"/>
    </location>
</feature>
<dbReference type="InterPro" id="IPR036869">
    <property type="entry name" value="J_dom_sf"/>
</dbReference>
<dbReference type="SMART" id="SM00973">
    <property type="entry name" value="Sec63"/>
    <property type="match status" value="1"/>
</dbReference>
<dbReference type="InterPro" id="IPR014756">
    <property type="entry name" value="Ig_E-set"/>
</dbReference>
<feature type="transmembrane region" description="Helical" evidence="10">
    <location>
        <begin position="82"/>
        <end position="100"/>
    </location>
</feature>
<dbReference type="Gene3D" id="1.10.3380.10">
    <property type="entry name" value="Sec63 N-terminal domain-like domain"/>
    <property type="match status" value="1"/>
</dbReference>
<feature type="compositionally biased region" description="Basic and acidic residues" evidence="9">
    <location>
        <begin position="541"/>
        <end position="579"/>
    </location>
</feature>
<evidence type="ECO:0000313" key="13">
    <source>
        <dbReference type="Proteomes" id="UP001217089"/>
    </source>
</evidence>
<comment type="subcellular location">
    <subcellularLocation>
        <location evidence="1">Endoplasmic reticulum membrane</location>
        <topology evidence="1">Multi-pass membrane protein</topology>
    </subcellularLocation>
</comment>
<name>A0ABQ9FFE1_TEGGR</name>
<dbReference type="Pfam" id="PF00226">
    <property type="entry name" value="DnaJ"/>
    <property type="match status" value="1"/>
</dbReference>
<feature type="compositionally biased region" description="Basic and acidic residues" evidence="9">
    <location>
        <begin position="493"/>
        <end position="503"/>
    </location>
</feature>
<dbReference type="SUPFAM" id="SSF81296">
    <property type="entry name" value="E set domains"/>
    <property type="match status" value="1"/>
</dbReference>
<evidence type="ECO:0000256" key="7">
    <source>
        <dbReference type="ARBA" id="ARBA00023136"/>
    </source>
</evidence>
<evidence type="ECO:0000256" key="8">
    <source>
        <dbReference type="ARBA" id="ARBA00023186"/>
    </source>
</evidence>
<dbReference type="SUPFAM" id="SSF158702">
    <property type="entry name" value="Sec63 N-terminal domain-like"/>
    <property type="match status" value="1"/>
</dbReference>
<keyword evidence="7 10" id="KW-0472">Membrane</keyword>
<evidence type="ECO:0000256" key="10">
    <source>
        <dbReference type="SAM" id="Phobius"/>
    </source>
</evidence>
<evidence type="ECO:0000256" key="2">
    <source>
        <dbReference type="ARBA" id="ARBA00022448"/>
    </source>
</evidence>
<comment type="caution">
    <text evidence="12">The sequence shown here is derived from an EMBL/GenBank/DDBJ whole genome shotgun (WGS) entry which is preliminary data.</text>
</comment>
<keyword evidence="5" id="KW-0653">Protein transport</keyword>
<keyword evidence="13" id="KW-1185">Reference proteome</keyword>
<evidence type="ECO:0000256" key="6">
    <source>
        <dbReference type="ARBA" id="ARBA00022989"/>
    </source>
</evidence>
<protein>
    <recommendedName>
        <fullName evidence="11">J domain-containing protein</fullName>
    </recommendedName>
</protein>
<feature type="region of interest" description="Disordered" evidence="9">
    <location>
        <begin position="700"/>
        <end position="731"/>
    </location>
</feature>
<reference evidence="12 13" key="1">
    <citation type="submission" date="2022-12" db="EMBL/GenBank/DDBJ databases">
        <title>Chromosome-level genome of Tegillarca granosa.</title>
        <authorList>
            <person name="Kim J."/>
        </authorList>
    </citation>
    <scope>NUCLEOTIDE SEQUENCE [LARGE SCALE GENOMIC DNA]</scope>
    <source>
        <strain evidence="12">Teg-2019</strain>
        <tissue evidence="12">Adductor muscle</tissue>
    </source>
</reference>
<feature type="region of interest" description="Disordered" evidence="9">
    <location>
        <begin position="471"/>
        <end position="579"/>
    </location>
</feature>
<dbReference type="Proteomes" id="UP001217089">
    <property type="component" value="Unassembled WGS sequence"/>
</dbReference>
<gene>
    <name evidence="12" type="ORF">KUTeg_007496</name>
</gene>
<dbReference type="Gene3D" id="2.60.40.150">
    <property type="entry name" value="C2 domain"/>
    <property type="match status" value="2"/>
</dbReference>
<organism evidence="12 13">
    <name type="scientific">Tegillarca granosa</name>
    <name type="common">Malaysian cockle</name>
    <name type="synonym">Anadara granosa</name>
    <dbReference type="NCBI Taxonomy" id="220873"/>
    <lineage>
        <taxon>Eukaryota</taxon>
        <taxon>Metazoa</taxon>
        <taxon>Spiralia</taxon>
        <taxon>Lophotrochozoa</taxon>
        <taxon>Mollusca</taxon>
        <taxon>Bivalvia</taxon>
        <taxon>Autobranchia</taxon>
        <taxon>Pteriomorphia</taxon>
        <taxon>Arcoida</taxon>
        <taxon>Arcoidea</taxon>
        <taxon>Arcidae</taxon>
        <taxon>Tegillarca</taxon>
    </lineage>
</organism>
<sequence length="731" mass="85014">MKQKDVKIMAGMQFEYDEEGGTFFYFLLSFWGLVLIPCTYYFWPRKQESGKIDRSRECKCDPCRSKKQKLKSGTKWQSTKNMTIKIALFIGWIIFILLAYKVSKIQLEYVEYDPYAELEIDRGASQKEIKKAYRQQSLKYHPDKETGDHRKFMRIAKAYAALTDEETKKNWEEYGNPDGPGVTKFGIALPKWIIEQENSAWVLAAYGLVFMVIMPVAVGIWWYRSIKYSKDEVLLDTTRLYYYFFQKVPNMMLKRVIMVLGASFEFDRFHNQEISERPSDNEEVPQKNKEKPLCFPYSVKARALLHAHFMRLDLPPNTLEIAIRYMPRLETVENCMKVSQMVFQALDQKSSPLLQLPHITPEMLKHFVTRKRNIQRIRDFIQMKEDDKRALLRNLTNEEYRDILNVCASLPYVRMVIKSEVLDDEDSSITAGSIVTVTVELERKKMEVLFDKESAIIPGDDDDNNIQEEDQEEMAVDENTSDSPAKNTGNKAKVWEKQKKKDQATTGTESSEQKVEEENDGSGLESEEEPTNQSDAEETEASSKGDNTETHHDEEEQWKKYQEEAKKEQSLETKAKESHPEKQEGWWLYVSDKKNHIFSLSFQHQPDQIQLKFSAPARPDSAKLKFSAPARPGLYTYTIQLKFSAPARPDSAKIQLKFSAPARPGLYTYTVCFRSDCYFDFDQSQNIKLDVKEAKVIEADDHWEISDDEEDKDKEEDSDSDYSTDADDSDY</sequence>
<dbReference type="SUPFAM" id="SSF46565">
    <property type="entry name" value="Chaperone J-domain"/>
    <property type="match status" value="1"/>
</dbReference>
<evidence type="ECO:0000256" key="9">
    <source>
        <dbReference type="SAM" id="MobiDB-lite"/>
    </source>
</evidence>
<feature type="compositionally biased region" description="Acidic residues" evidence="9">
    <location>
        <begin position="471"/>
        <end position="480"/>
    </location>
</feature>
<evidence type="ECO:0000256" key="3">
    <source>
        <dbReference type="ARBA" id="ARBA00022692"/>
    </source>
</evidence>
<dbReference type="EMBL" id="JARBDR010000337">
    <property type="protein sequence ID" value="KAJ8315346.1"/>
    <property type="molecule type" value="Genomic_DNA"/>
</dbReference>
<dbReference type="InterPro" id="IPR004179">
    <property type="entry name" value="Sec63-dom"/>
</dbReference>
<keyword evidence="6 10" id="KW-1133">Transmembrane helix</keyword>
<keyword evidence="4" id="KW-0256">Endoplasmic reticulum</keyword>
<dbReference type="Gene3D" id="1.10.150.20">
    <property type="entry name" value="5' to 3' exonuclease, C-terminal subdomain"/>
    <property type="match status" value="1"/>
</dbReference>
<evidence type="ECO:0000256" key="4">
    <source>
        <dbReference type="ARBA" id="ARBA00022824"/>
    </source>
</evidence>
<feature type="transmembrane region" description="Helical" evidence="10">
    <location>
        <begin position="21"/>
        <end position="43"/>
    </location>
</feature>
<feature type="compositionally biased region" description="Polar residues" evidence="9">
    <location>
        <begin position="481"/>
        <end position="490"/>
    </location>
</feature>
<dbReference type="Gene3D" id="1.10.287.110">
    <property type="entry name" value="DnaJ domain"/>
    <property type="match status" value="1"/>
</dbReference>
<proteinExistence type="predicted"/>
<evidence type="ECO:0000313" key="12">
    <source>
        <dbReference type="EMBL" id="KAJ8315346.1"/>
    </source>
</evidence>
<dbReference type="PRINTS" id="PR00625">
    <property type="entry name" value="JDOMAIN"/>
</dbReference>
<keyword evidence="8" id="KW-0143">Chaperone</keyword>
<dbReference type="InterPro" id="IPR001623">
    <property type="entry name" value="DnaJ_domain"/>
</dbReference>
<dbReference type="PANTHER" id="PTHR24075:SF0">
    <property type="entry name" value="TRANSLOCATION PROTEIN SEC63 HOMOLOG"/>
    <property type="match status" value="1"/>
</dbReference>
<keyword evidence="2" id="KW-0813">Transport</keyword>